<evidence type="ECO:0000256" key="1">
    <source>
        <dbReference type="SAM" id="MobiDB-lite"/>
    </source>
</evidence>
<evidence type="ECO:0000256" key="2">
    <source>
        <dbReference type="SAM" id="SignalP"/>
    </source>
</evidence>
<dbReference type="SUPFAM" id="SSF56436">
    <property type="entry name" value="C-type lectin-like"/>
    <property type="match status" value="1"/>
</dbReference>
<organism evidence="4 5">
    <name type="scientific">Stenotrophomonas forensis</name>
    <dbReference type="NCBI Taxonomy" id="2871169"/>
    <lineage>
        <taxon>Bacteria</taxon>
        <taxon>Pseudomonadati</taxon>
        <taxon>Pseudomonadota</taxon>
        <taxon>Gammaproteobacteria</taxon>
        <taxon>Lysobacterales</taxon>
        <taxon>Lysobacteraceae</taxon>
        <taxon>Stenotrophomonas</taxon>
        <taxon>Stenotrophomonas maltophilia group</taxon>
    </lineage>
</organism>
<proteinExistence type="predicted"/>
<accession>A0ABY7XWJ0</accession>
<dbReference type="InterPro" id="IPR005532">
    <property type="entry name" value="SUMF_dom"/>
</dbReference>
<dbReference type="EMBL" id="CP082270">
    <property type="protein sequence ID" value="WDM62149.1"/>
    <property type="molecule type" value="Genomic_DNA"/>
</dbReference>
<dbReference type="RefSeq" id="WP_053450033.1">
    <property type="nucleotide sequence ID" value="NZ_CP082270.1"/>
</dbReference>
<feature type="compositionally biased region" description="Basic and acidic residues" evidence="1">
    <location>
        <begin position="268"/>
        <end position="283"/>
    </location>
</feature>
<evidence type="ECO:0000313" key="5">
    <source>
        <dbReference type="Proteomes" id="UP001216828"/>
    </source>
</evidence>
<evidence type="ECO:0000259" key="3">
    <source>
        <dbReference type="Pfam" id="PF03781"/>
    </source>
</evidence>
<dbReference type="Pfam" id="PF03781">
    <property type="entry name" value="FGE-sulfatase"/>
    <property type="match status" value="1"/>
</dbReference>
<dbReference type="Gene3D" id="3.90.1580.10">
    <property type="entry name" value="paralog of FGE (formylglycine-generating enzyme)"/>
    <property type="match status" value="1"/>
</dbReference>
<dbReference type="PANTHER" id="PTHR23150:SF19">
    <property type="entry name" value="FORMYLGLYCINE-GENERATING ENZYME"/>
    <property type="match status" value="1"/>
</dbReference>
<dbReference type="InterPro" id="IPR051043">
    <property type="entry name" value="Sulfatase_Mod_Factor_Kinase"/>
</dbReference>
<dbReference type="PANTHER" id="PTHR23150">
    <property type="entry name" value="SULFATASE MODIFYING FACTOR 1, 2"/>
    <property type="match status" value="1"/>
</dbReference>
<name>A0ABY7XWJ0_9GAMM</name>
<keyword evidence="5" id="KW-1185">Reference proteome</keyword>
<keyword evidence="2" id="KW-0732">Signal</keyword>
<dbReference type="Proteomes" id="UP001216828">
    <property type="component" value="Chromosome"/>
</dbReference>
<dbReference type="InterPro" id="IPR016187">
    <property type="entry name" value="CTDL_fold"/>
</dbReference>
<sequence length="303" mass="32999">MSMLSLRTAVLLATLPLTTTACAKEERPSVQVDRGSGTATQQKIMSDLVPIKGDSFLMGDFGPVHNEDKLPYSGAMNDDVLRKITLDGFSIMAHKVSIEDFDAFTDATGRPRVGTSALDAKRYRADLKAAAGVKWQDAVDFCNWAGATSGRKLTLPTEAQWEFAARSGGKMVVYPTDTGTVDDGRNVASYSQYEDGSGTALGRFPPNPAGLYDMIDHGYEWVQDWYEAEYSGGDSRNPTGPKSGTEKVIRGNSNRGGDSLALVSMTFTRDHRLPNPPRHKDTDGSEIDSNQNRSHGFRCVTQD</sequence>
<feature type="domain" description="Sulfatase-modifying factor enzyme-like" evidence="3">
    <location>
        <begin position="47"/>
        <end position="256"/>
    </location>
</feature>
<protein>
    <submittedName>
        <fullName evidence="4">Formylglycine-generating enzyme family protein</fullName>
    </submittedName>
</protein>
<reference evidence="4 5" key="1">
    <citation type="submission" date="2021-08" db="EMBL/GenBank/DDBJ databases">
        <title>Stenotrophomonas forensis sp. nov., isolated from contaminated viral transport media.</title>
        <authorList>
            <person name="Nguyen S.V."/>
            <person name="Edwards D."/>
            <person name="Scott S."/>
            <person name="Doss J."/>
            <person name="Merid S."/>
            <person name="Zelaya E."/>
            <person name="Maza C."/>
            <person name="Mann M."/>
            <person name="Hamilton B."/>
            <person name="Blackwell R."/>
            <person name="Tran A."/>
            <person name="Hauser J."/>
        </authorList>
    </citation>
    <scope>NUCLEOTIDE SEQUENCE [LARGE SCALE GENOMIC DNA]</scope>
    <source>
        <strain evidence="4 5">DFS-20110405</strain>
    </source>
</reference>
<feature type="signal peptide" evidence="2">
    <location>
        <begin position="1"/>
        <end position="23"/>
    </location>
</feature>
<dbReference type="PROSITE" id="PS51257">
    <property type="entry name" value="PROKAR_LIPOPROTEIN"/>
    <property type="match status" value="1"/>
</dbReference>
<evidence type="ECO:0000313" key="4">
    <source>
        <dbReference type="EMBL" id="WDM62149.1"/>
    </source>
</evidence>
<feature type="chain" id="PRO_5046526665" evidence="2">
    <location>
        <begin position="24"/>
        <end position="303"/>
    </location>
</feature>
<dbReference type="InterPro" id="IPR042095">
    <property type="entry name" value="SUMF_sf"/>
</dbReference>
<feature type="region of interest" description="Disordered" evidence="1">
    <location>
        <begin position="231"/>
        <end position="303"/>
    </location>
</feature>
<gene>
    <name evidence="4" type="ORF">K5L94_13490</name>
</gene>